<sequence>MMSSSTAFNGSVPNSFLSSGFGKLEEFRRYIVRLLIQAEICPHLANGKMIVGQDFIENQVRWVWTPNDSTKLPSGSWS</sequence>
<dbReference type="AlphaFoldDB" id="A0A8X6MQA2"/>
<name>A0A8X6MQA2_NEPPI</name>
<organism evidence="1 2">
    <name type="scientific">Nephila pilipes</name>
    <name type="common">Giant wood spider</name>
    <name type="synonym">Nephila maculata</name>
    <dbReference type="NCBI Taxonomy" id="299642"/>
    <lineage>
        <taxon>Eukaryota</taxon>
        <taxon>Metazoa</taxon>
        <taxon>Ecdysozoa</taxon>
        <taxon>Arthropoda</taxon>
        <taxon>Chelicerata</taxon>
        <taxon>Arachnida</taxon>
        <taxon>Araneae</taxon>
        <taxon>Araneomorphae</taxon>
        <taxon>Entelegynae</taxon>
        <taxon>Araneoidea</taxon>
        <taxon>Nephilidae</taxon>
        <taxon>Nephila</taxon>
    </lineage>
</organism>
<protein>
    <submittedName>
        <fullName evidence="1">Uncharacterized protein</fullName>
    </submittedName>
</protein>
<dbReference type="Proteomes" id="UP000887013">
    <property type="component" value="Unassembled WGS sequence"/>
</dbReference>
<evidence type="ECO:0000313" key="1">
    <source>
        <dbReference type="EMBL" id="GFS72092.1"/>
    </source>
</evidence>
<accession>A0A8X6MQA2</accession>
<proteinExistence type="predicted"/>
<gene>
    <name evidence="1" type="ORF">NPIL_429741</name>
</gene>
<comment type="caution">
    <text evidence="1">The sequence shown here is derived from an EMBL/GenBank/DDBJ whole genome shotgun (WGS) entry which is preliminary data.</text>
</comment>
<reference evidence="1" key="1">
    <citation type="submission" date="2020-08" db="EMBL/GenBank/DDBJ databases">
        <title>Multicomponent nature underlies the extraordinary mechanical properties of spider dragline silk.</title>
        <authorList>
            <person name="Kono N."/>
            <person name="Nakamura H."/>
            <person name="Mori M."/>
            <person name="Yoshida Y."/>
            <person name="Ohtoshi R."/>
            <person name="Malay A.D."/>
            <person name="Moran D.A.P."/>
            <person name="Tomita M."/>
            <person name="Numata K."/>
            <person name="Arakawa K."/>
        </authorList>
    </citation>
    <scope>NUCLEOTIDE SEQUENCE</scope>
</reference>
<evidence type="ECO:0000313" key="2">
    <source>
        <dbReference type="Proteomes" id="UP000887013"/>
    </source>
</evidence>
<dbReference type="EMBL" id="BMAW01001016">
    <property type="protein sequence ID" value="GFS72092.1"/>
    <property type="molecule type" value="Genomic_DNA"/>
</dbReference>
<keyword evidence="2" id="KW-1185">Reference proteome</keyword>